<dbReference type="STRING" id="1314800.A0A1B7NBM7"/>
<accession>A0A1B7NBM7</accession>
<dbReference type="InParanoid" id="A0A1B7NBM7"/>
<dbReference type="Proteomes" id="UP000092154">
    <property type="component" value="Unassembled WGS sequence"/>
</dbReference>
<keyword evidence="3" id="KW-1185">Reference proteome</keyword>
<keyword evidence="1" id="KW-0812">Transmembrane</keyword>
<proteinExistence type="predicted"/>
<sequence length="447" mass="49252">MEPVQLSASASLSQVYEGPQSLTGSASFQSYLYSAGSYHRHAKGANVYLEKGQSLVHVGSQSPRFQSVPVEASLHSGPLSGIGRFMTNFPEFLLEDLHRFRRHLGGLYLFWSLYCCVSVFFFSFKMHSALQDAVAAGRLQPNHVSNAYHVSPLTNISVRQRMSISFPNIPLSGHLETFTLSTHSSANTDFTACLWIEEEKLDTLATLTAWPGPMSVVIVISAQSGSTGHPATLKRLLGLIDLLDTHASSGLLLHVLQVSSSSGGSPNAYLNFARLLAPTDRVALFPDGLPSHLSNNLYSSIVRSTSPLPLVLGNDSRRIYPFAPMSPVVLLKDYPAWCTERFSLFRSRSLDWEDCLWQLWFESGGEVKSVAVDGWPGREAGILNSSNNSVISAKINRRWTIKYREEACALAVKRSQALETAGYADKKAFQWQKFCHEFLGTATPNVT</sequence>
<evidence type="ECO:0000256" key="1">
    <source>
        <dbReference type="SAM" id="Phobius"/>
    </source>
</evidence>
<dbReference type="OrthoDB" id="3056235at2759"/>
<protein>
    <submittedName>
        <fullName evidence="2">Uncharacterized protein</fullName>
    </submittedName>
</protein>
<name>A0A1B7NBM7_9AGAM</name>
<reference evidence="2 3" key="1">
    <citation type="submission" date="2016-06" db="EMBL/GenBank/DDBJ databases">
        <title>Comparative genomics of the ectomycorrhizal sister species Rhizopogon vinicolor and Rhizopogon vesiculosus (Basidiomycota: Boletales) reveals a divergence of the mating type B locus.</title>
        <authorList>
            <consortium name="DOE Joint Genome Institute"/>
            <person name="Mujic A.B."/>
            <person name="Kuo A."/>
            <person name="Tritt A."/>
            <person name="Lipzen A."/>
            <person name="Chen C."/>
            <person name="Johnson J."/>
            <person name="Sharma A."/>
            <person name="Barry K."/>
            <person name="Grigoriev I.V."/>
            <person name="Spatafora J.W."/>
        </authorList>
    </citation>
    <scope>NUCLEOTIDE SEQUENCE [LARGE SCALE GENOMIC DNA]</scope>
    <source>
        <strain evidence="2 3">AM-OR11-026</strain>
    </source>
</reference>
<dbReference type="EMBL" id="KV448160">
    <property type="protein sequence ID" value="OAX42281.1"/>
    <property type="molecule type" value="Genomic_DNA"/>
</dbReference>
<evidence type="ECO:0000313" key="3">
    <source>
        <dbReference type="Proteomes" id="UP000092154"/>
    </source>
</evidence>
<gene>
    <name evidence="2" type="ORF">K503DRAFT_375730</name>
</gene>
<evidence type="ECO:0000313" key="2">
    <source>
        <dbReference type="EMBL" id="OAX42281.1"/>
    </source>
</evidence>
<keyword evidence="1" id="KW-1133">Transmembrane helix</keyword>
<keyword evidence="1" id="KW-0472">Membrane</keyword>
<organism evidence="2 3">
    <name type="scientific">Rhizopogon vinicolor AM-OR11-026</name>
    <dbReference type="NCBI Taxonomy" id="1314800"/>
    <lineage>
        <taxon>Eukaryota</taxon>
        <taxon>Fungi</taxon>
        <taxon>Dikarya</taxon>
        <taxon>Basidiomycota</taxon>
        <taxon>Agaricomycotina</taxon>
        <taxon>Agaricomycetes</taxon>
        <taxon>Agaricomycetidae</taxon>
        <taxon>Boletales</taxon>
        <taxon>Suillineae</taxon>
        <taxon>Rhizopogonaceae</taxon>
        <taxon>Rhizopogon</taxon>
    </lineage>
</organism>
<dbReference type="AlphaFoldDB" id="A0A1B7NBM7"/>
<feature type="transmembrane region" description="Helical" evidence="1">
    <location>
        <begin position="107"/>
        <end position="124"/>
    </location>
</feature>